<feature type="region of interest" description="Disordered" evidence="1">
    <location>
        <begin position="462"/>
        <end position="501"/>
    </location>
</feature>
<name>A0A8K0JGX0_9TREE</name>
<dbReference type="OrthoDB" id="549336at2759"/>
<comment type="caution">
    <text evidence="3">The sequence shown here is derived from an EMBL/GenBank/DDBJ whole genome shotgun (WGS) entry which is preliminary data.</text>
</comment>
<evidence type="ECO:0000256" key="1">
    <source>
        <dbReference type="SAM" id="MobiDB-lite"/>
    </source>
</evidence>
<dbReference type="AlphaFoldDB" id="A0A8K0JGX0"/>
<feature type="region of interest" description="Disordered" evidence="1">
    <location>
        <begin position="242"/>
        <end position="268"/>
    </location>
</feature>
<gene>
    <name evidence="3" type="ORF">FFLO_05697</name>
</gene>
<feature type="transmembrane region" description="Helical" evidence="2">
    <location>
        <begin position="27"/>
        <end position="46"/>
    </location>
</feature>
<dbReference type="EMBL" id="JABELV010000152">
    <property type="protein sequence ID" value="KAG7529382.1"/>
    <property type="molecule type" value="Genomic_DNA"/>
</dbReference>
<keyword evidence="4" id="KW-1185">Reference proteome</keyword>
<sequence>MPISLRNNGSTRDDPRYRLAGRSRYRLLLLTVVSISLFGLGCLTYRHGPVVSSTALSISDAGRGIRIAVYEGSGFHDDVAGALIYTAERSGATVTSYRTHLRVSPDYPGGWRFGFGKILSAFHDGPTISAPPNSVDSLESSISRAEFDVLIIVSCDQRWLEDSLRTVLAQPSDLQVVCMHHEENGFHAHHEPFHNLAREGRIQFVSLGAHTSRMYAEHLTQWSTRDRNTGWAVHPVQTLVTVRPRSRSPEREGKESKAHEEGPSTVPPPARLSLVFVLDKKKNRRTGCDNAVIMGDLTYGRRHFDRIFTDLESEIIQDPSAWGYRYDPALKTLTPLDLESEPTSTSTSAFKLHILGSDKGKVPIPSLLVSGNVVQIHSHTTYEEYYSILGRMDLAIPAWIDNEYWAKRASASISAAINAKVPTLVYRAIIDAYPYLHPVAYVLHTAGESEMKSVLRLRLRTTPPSNLKSHNDDDDGSGSKSRSVDEDDAHPPGITPSWTGSIPASADWDEYHLVLDRWNLDNLERVLHRVKPQSEAGRLVL</sequence>
<dbReference type="Proteomes" id="UP000812966">
    <property type="component" value="Unassembled WGS sequence"/>
</dbReference>
<protein>
    <submittedName>
        <fullName evidence="3">Uncharacterized protein</fullName>
    </submittedName>
</protein>
<accession>A0A8K0JGX0</accession>
<feature type="compositionally biased region" description="Basic and acidic residues" evidence="1">
    <location>
        <begin position="247"/>
        <end position="262"/>
    </location>
</feature>
<keyword evidence="2" id="KW-0812">Transmembrane</keyword>
<organism evidence="3 4">
    <name type="scientific">Filobasidium floriforme</name>
    <dbReference type="NCBI Taxonomy" id="5210"/>
    <lineage>
        <taxon>Eukaryota</taxon>
        <taxon>Fungi</taxon>
        <taxon>Dikarya</taxon>
        <taxon>Basidiomycota</taxon>
        <taxon>Agaricomycotina</taxon>
        <taxon>Tremellomycetes</taxon>
        <taxon>Filobasidiales</taxon>
        <taxon>Filobasidiaceae</taxon>
        <taxon>Filobasidium</taxon>
    </lineage>
</organism>
<keyword evidence="2" id="KW-1133">Transmembrane helix</keyword>
<evidence type="ECO:0000313" key="4">
    <source>
        <dbReference type="Proteomes" id="UP000812966"/>
    </source>
</evidence>
<reference evidence="3" key="1">
    <citation type="submission" date="2020-04" db="EMBL/GenBank/DDBJ databases">
        <title>Analysis of mating type loci in Filobasidium floriforme.</title>
        <authorList>
            <person name="Nowrousian M."/>
        </authorList>
    </citation>
    <scope>NUCLEOTIDE SEQUENCE</scope>
    <source>
        <strain evidence="3">CBS 6242</strain>
    </source>
</reference>
<evidence type="ECO:0000313" key="3">
    <source>
        <dbReference type="EMBL" id="KAG7529382.1"/>
    </source>
</evidence>
<keyword evidence="2" id="KW-0472">Membrane</keyword>
<proteinExistence type="predicted"/>
<evidence type="ECO:0000256" key="2">
    <source>
        <dbReference type="SAM" id="Phobius"/>
    </source>
</evidence>